<feature type="compositionally biased region" description="Low complexity" evidence="1">
    <location>
        <begin position="27"/>
        <end position="44"/>
    </location>
</feature>
<sequence>MTDTQLHEAGGFMPPTPTSMPSPHPSLPGSSQATSSSTSFLSDLPHPRPRALRPGSNKEDMVRNYASGKLMQVSRRYVKKFGTPEPGEEISGYQNFSELCKDLDAVINILWLSGTPSLQIQILLRIASEFTEYVPSFPPEPDATLRLLRKLDHCFASLASGQDLATKEPLPGFENGLNGGMTTTDMVRCRSSVESTRALMFKLLGDTFEDDGRPAGDDDDDDIDVDVDDDDDDDDDMGVGRAAGAGRTNTDVDRIYENTIIALGERLGDGL</sequence>
<dbReference type="GeneID" id="27719986"/>
<evidence type="ECO:0000313" key="2">
    <source>
        <dbReference type="EMBL" id="KEZ38731.1"/>
    </source>
</evidence>
<proteinExistence type="predicted"/>
<dbReference type="KEGG" id="sapo:SAPIO_CDS10758"/>
<dbReference type="Pfam" id="PF17110">
    <property type="entry name" value="TFB6"/>
    <property type="match status" value="1"/>
</dbReference>
<dbReference type="RefSeq" id="XP_016638530.1">
    <property type="nucleotide sequence ID" value="XM_016784300.1"/>
</dbReference>
<feature type="region of interest" description="Disordered" evidence="1">
    <location>
        <begin position="210"/>
        <end position="248"/>
    </location>
</feature>
<dbReference type="PANTHER" id="PTHR37781">
    <property type="entry name" value="TFIIH COMPLEX SUBUNIT"/>
    <property type="match status" value="1"/>
</dbReference>
<dbReference type="InterPro" id="IPR031349">
    <property type="entry name" value="Tfb6"/>
</dbReference>
<comment type="caution">
    <text evidence="2">The sequence shown here is derived from an EMBL/GenBank/DDBJ whole genome shotgun (WGS) entry which is preliminary data.</text>
</comment>
<dbReference type="EMBL" id="JOWA01000176">
    <property type="protein sequence ID" value="KEZ38731.1"/>
    <property type="molecule type" value="Genomic_DNA"/>
</dbReference>
<gene>
    <name evidence="2" type="ORF">SAPIO_CDS10758</name>
</gene>
<evidence type="ECO:0000256" key="1">
    <source>
        <dbReference type="SAM" id="MobiDB-lite"/>
    </source>
</evidence>
<keyword evidence="3" id="KW-1185">Reference proteome</keyword>
<reference evidence="2 3" key="1">
    <citation type="journal article" date="2014" name="Genome Announc.">
        <title>Draft genome sequence of the pathogenic fungus Scedosporium apiospermum.</title>
        <authorList>
            <person name="Vandeputte P."/>
            <person name="Ghamrawi S."/>
            <person name="Rechenmann M."/>
            <person name="Iltis A."/>
            <person name="Giraud S."/>
            <person name="Fleury M."/>
            <person name="Thornton C."/>
            <person name="Delhaes L."/>
            <person name="Meyer W."/>
            <person name="Papon N."/>
            <person name="Bouchara J.P."/>
        </authorList>
    </citation>
    <scope>NUCLEOTIDE SEQUENCE [LARGE SCALE GENOMIC DNA]</scope>
    <source>
        <strain evidence="2 3">IHEM 14462</strain>
    </source>
</reference>
<dbReference type="Proteomes" id="UP000028545">
    <property type="component" value="Unassembled WGS sequence"/>
</dbReference>
<accession>A0A084FUG9</accession>
<feature type="compositionally biased region" description="Pro residues" evidence="1">
    <location>
        <begin position="14"/>
        <end position="26"/>
    </location>
</feature>
<dbReference type="HOGENOM" id="CLU_062681_0_0_1"/>
<evidence type="ECO:0000313" key="3">
    <source>
        <dbReference type="Proteomes" id="UP000028545"/>
    </source>
</evidence>
<protein>
    <submittedName>
        <fullName evidence="2">Meiotic recombination protein DMC1</fullName>
    </submittedName>
</protein>
<dbReference type="OrthoDB" id="5420410at2759"/>
<dbReference type="VEuPathDB" id="FungiDB:SAPIO_CDS10758"/>
<dbReference type="OMA" id="TTDMVRC"/>
<dbReference type="GO" id="GO:0005675">
    <property type="term" value="C:transcription factor TFIIH holo complex"/>
    <property type="evidence" value="ECO:0007669"/>
    <property type="project" value="TreeGrafter"/>
</dbReference>
<organism evidence="2 3">
    <name type="scientific">Pseudallescheria apiosperma</name>
    <name type="common">Scedosporium apiospermum</name>
    <dbReference type="NCBI Taxonomy" id="563466"/>
    <lineage>
        <taxon>Eukaryota</taxon>
        <taxon>Fungi</taxon>
        <taxon>Dikarya</taxon>
        <taxon>Ascomycota</taxon>
        <taxon>Pezizomycotina</taxon>
        <taxon>Sordariomycetes</taxon>
        <taxon>Hypocreomycetidae</taxon>
        <taxon>Microascales</taxon>
        <taxon>Microascaceae</taxon>
        <taxon>Scedosporium</taxon>
    </lineage>
</organism>
<dbReference type="PANTHER" id="PTHR37781:SF1">
    <property type="entry name" value="ADR380WP"/>
    <property type="match status" value="1"/>
</dbReference>
<name>A0A084FUG9_PSEDA</name>
<feature type="compositionally biased region" description="Acidic residues" evidence="1">
    <location>
        <begin position="217"/>
        <end position="237"/>
    </location>
</feature>
<dbReference type="AlphaFoldDB" id="A0A084FUG9"/>
<feature type="region of interest" description="Disordered" evidence="1">
    <location>
        <begin position="1"/>
        <end position="61"/>
    </location>
</feature>